<dbReference type="PROSITE" id="PS51722">
    <property type="entry name" value="G_TR_2"/>
    <property type="match status" value="1"/>
</dbReference>
<dbReference type="AlphaFoldDB" id="A0A1I4R4X4"/>
<accession>A0A1I4R4X4</accession>
<name>A0A1I4R4X4_9PSEU</name>
<dbReference type="InterPro" id="IPR027417">
    <property type="entry name" value="P-loop_NTPase"/>
</dbReference>
<evidence type="ECO:0000313" key="13">
    <source>
        <dbReference type="Proteomes" id="UP000270697"/>
    </source>
</evidence>
<keyword evidence="5" id="KW-0648">Protein biosynthesis</keyword>
<dbReference type="GO" id="GO:0005525">
    <property type="term" value="F:GTP binding"/>
    <property type="evidence" value="ECO:0007669"/>
    <property type="project" value="UniProtKB-KW"/>
</dbReference>
<dbReference type="SUPFAM" id="SSF50447">
    <property type="entry name" value="Translation proteins"/>
    <property type="match status" value="1"/>
</dbReference>
<dbReference type="NCBIfam" id="TIGR00231">
    <property type="entry name" value="small_GTP"/>
    <property type="match status" value="1"/>
</dbReference>
<dbReference type="InterPro" id="IPR004161">
    <property type="entry name" value="EFTu-like_2"/>
</dbReference>
<dbReference type="GO" id="GO:0003924">
    <property type="term" value="F:GTPase activity"/>
    <property type="evidence" value="ECO:0007669"/>
    <property type="project" value="InterPro"/>
</dbReference>
<evidence type="ECO:0000313" key="10">
    <source>
        <dbReference type="EMBL" id="RKT88178.1"/>
    </source>
</evidence>
<evidence type="ECO:0000256" key="8">
    <source>
        <dbReference type="ARBA" id="ARBA00031615"/>
    </source>
</evidence>
<keyword evidence="6" id="KW-0342">GTP-binding</keyword>
<dbReference type="InterPro" id="IPR009000">
    <property type="entry name" value="Transl_B-barrel_sf"/>
</dbReference>
<evidence type="ECO:0000256" key="5">
    <source>
        <dbReference type="ARBA" id="ARBA00022917"/>
    </source>
</evidence>
<keyword evidence="4" id="KW-0547">Nucleotide-binding</keyword>
<dbReference type="InterPro" id="IPR005225">
    <property type="entry name" value="Small_GTP-bd"/>
</dbReference>
<dbReference type="EMBL" id="FOUP01000001">
    <property type="protein sequence ID" value="SFM46973.1"/>
    <property type="molecule type" value="Genomic_DNA"/>
</dbReference>
<evidence type="ECO:0000256" key="4">
    <source>
        <dbReference type="ARBA" id="ARBA00022741"/>
    </source>
</evidence>
<dbReference type="STRING" id="455193.SAMN05421805_101384"/>
<evidence type="ECO:0000313" key="12">
    <source>
        <dbReference type="Proteomes" id="UP000199398"/>
    </source>
</evidence>
<dbReference type="InterPro" id="IPR004535">
    <property type="entry name" value="Transl_elong_SelB"/>
</dbReference>
<dbReference type="Pfam" id="PF09107">
    <property type="entry name" value="WHD_3rd_SelB"/>
    <property type="match status" value="1"/>
</dbReference>
<evidence type="ECO:0000256" key="3">
    <source>
        <dbReference type="ARBA" id="ARBA00022490"/>
    </source>
</evidence>
<dbReference type="GO" id="GO:0003723">
    <property type="term" value="F:RNA binding"/>
    <property type="evidence" value="ECO:0007669"/>
    <property type="project" value="InterPro"/>
</dbReference>
<sequence length="581" mass="61729">MHVIATAGHVDHGKSTLVRRLTGTDPDRWAEERRRGLTIDLGFAWTRLADGCTAAFVDVPGHERFVPNMLAGIGPVPAVLFVVAADEGWMPQSDEHLDALDALGVRHGVLAVTRSDLADPAAATEQAVARLAGTALAGIPAVQVSGATGAGVDALRGELDALFHRLPPPDPDADVRLWIDRVFTVRGAGTVVTGTLAAGTLRIGDQLRLHPAGITCTVRGLQALGSPESQVGAVARVAVNLRGVDCAQARRGDALLTPDRWLTTEVFDVRIHPAPTSWPAELVLHIGSAATTVRVRPLGPVHARLTSRLPLPLRIGDRALLRDPGGHRIHGGLHVLDVRPPALTRRGAARARAAELAAMSTSPDGRAELDRRRVIRADELRAMGASPPGAGRWLISEEHRAELAARLVELLARHEQDDPLAGGMPVEAARRALDLPDTALVAEVAATAGIALRAGQLRHEHPQLPGNVHRAVAAVREALLDHPFRAPTAAELAALGLGDRELAAAARVGELLRVAPGLVLLPDAEQQAVDRLTPLPEPFTLSQARQALDTSRRVAVPLLELLAHRGRTRRLPDGTHRVVPQ</sequence>
<dbReference type="Proteomes" id="UP000270697">
    <property type="component" value="Unassembled WGS sequence"/>
</dbReference>
<evidence type="ECO:0000313" key="11">
    <source>
        <dbReference type="EMBL" id="SFM46973.1"/>
    </source>
</evidence>
<gene>
    <name evidence="10" type="ORF">ATL45_6608</name>
    <name evidence="11" type="ORF">SAMN05421805_101384</name>
</gene>
<feature type="domain" description="Tr-type G" evidence="9">
    <location>
        <begin position="1"/>
        <end position="169"/>
    </location>
</feature>
<dbReference type="OrthoDB" id="9803139at2"/>
<keyword evidence="3" id="KW-0963">Cytoplasm</keyword>
<dbReference type="InterPro" id="IPR000795">
    <property type="entry name" value="T_Tr_GTP-bd_dom"/>
</dbReference>
<proteinExistence type="predicted"/>
<dbReference type="PANTHER" id="PTHR43721">
    <property type="entry name" value="ELONGATION FACTOR TU-RELATED"/>
    <property type="match status" value="1"/>
</dbReference>
<dbReference type="GO" id="GO:0001514">
    <property type="term" value="P:selenocysteine incorporation"/>
    <property type="evidence" value="ECO:0007669"/>
    <property type="project" value="InterPro"/>
</dbReference>
<dbReference type="PANTHER" id="PTHR43721:SF22">
    <property type="entry name" value="ELONGATION FACTOR TU, MITOCHONDRIAL"/>
    <property type="match status" value="1"/>
</dbReference>
<dbReference type="InterPro" id="IPR050055">
    <property type="entry name" value="EF-Tu_GTPase"/>
</dbReference>
<organism evidence="11 12">
    <name type="scientific">Saccharopolyspora antimicrobica</name>
    <dbReference type="NCBI Taxonomy" id="455193"/>
    <lineage>
        <taxon>Bacteria</taxon>
        <taxon>Bacillati</taxon>
        <taxon>Actinomycetota</taxon>
        <taxon>Actinomycetes</taxon>
        <taxon>Pseudonocardiales</taxon>
        <taxon>Pseudonocardiaceae</taxon>
        <taxon>Saccharopolyspora</taxon>
    </lineage>
</organism>
<evidence type="ECO:0000256" key="1">
    <source>
        <dbReference type="ARBA" id="ARBA00004496"/>
    </source>
</evidence>
<dbReference type="Pfam" id="PF03144">
    <property type="entry name" value="GTP_EFTU_D2"/>
    <property type="match status" value="1"/>
</dbReference>
<dbReference type="CDD" id="cd04171">
    <property type="entry name" value="SelB"/>
    <property type="match status" value="1"/>
</dbReference>
<dbReference type="GO" id="GO:0003746">
    <property type="term" value="F:translation elongation factor activity"/>
    <property type="evidence" value="ECO:0007669"/>
    <property type="project" value="UniProtKB-KW"/>
</dbReference>
<dbReference type="Proteomes" id="UP000199398">
    <property type="component" value="Unassembled WGS sequence"/>
</dbReference>
<evidence type="ECO:0000259" key="9">
    <source>
        <dbReference type="PROSITE" id="PS51722"/>
    </source>
</evidence>
<evidence type="ECO:0000256" key="2">
    <source>
        <dbReference type="ARBA" id="ARBA00015953"/>
    </source>
</evidence>
<dbReference type="RefSeq" id="WP_093145912.1">
    <property type="nucleotide sequence ID" value="NZ_FOUP01000001.1"/>
</dbReference>
<dbReference type="SUPFAM" id="SSF52540">
    <property type="entry name" value="P-loop containing nucleoside triphosphate hydrolases"/>
    <property type="match status" value="1"/>
</dbReference>
<dbReference type="EMBL" id="RBXX01000002">
    <property type="protein sequence ID" value="RKT88178.1"/>
    <property type="molecule type" value="Genomic_DNA"/>
</dbReference>
<protein>
    <recommendedName>
        <fullName evidence="2">Selenocysteine-specific elongation factor</fullName>
    </recommendedName>
    <alternativeName>
        <fullName evidence="8">SelB translation factor</fullName>
    </alternativeName>
</protein>
<dbReference type="Gene3D" id="2.40.30.10">
    <property type="entry name" value="Translation factors"/>
    <property type="match status" value="1"/>
</dbReference>
<dbReference type="Gene3D" id="1.10.10.10">
    <property type="entry name" value="Winged helix-like DNA-binding domain superfamily/Winged helix DNA-binding domain"/>
    <property type="match status" value="1"/>
</dbReference>
<dbReference type="GO" id="GO:0005829">
    <property type="term" value="C:cytosol"/>
    <property type="evidence" value="ECO:0007669"/>
    <property type="project" value="TreeGrafter"/>
</dbReference>
<dbReference type="Pfam" id="PF00009">
    <property type="entry name" value="GTP_EFTU"/>
    <property type="match status" value="1"/>
</dbReference>
<keyword evidence="11" id="KW-0251">Elongation factor</keyword>
<comment type="function">
    <text evidence="7">Translation factor necessary for the incorporation of selenocysteine into proteins. It probably replaces EF-Tu for the insertion of selenocysteine directed by the UGA codon. SelB binds GTP and GDP.</text>
</comment>
<reference evidence="11 12" key="1">
    <citation type="submission" date="2016-10" db="EMBL/GenBank/DDBJ databases">
        <authorList>
            <person name="de Groot N.N."/>
        </authorList>
    </citation>
    <scope>NUCLEOTIDE SEQUENCE [LARGE SCALE GENOMIC DNA]</scope>
    <source>
        <strain evidence="11 12">CPCC 201259</strain>
    </source>
</reference>
<dbReference type="Gene3D" id="3.40.50.300">
    <property type="entry name" value="P-loop containing nucleotide triphosphate hydrolases"/>
    <property type="match status" value="1"/>
</dbReference>
<evidence type="ECO:0000256" key="7">
    <source>
        <dbReference type="ARBA" id="ARBA00025526"/>
    </source>
</evidence>
<comment type="subcellular location">
    <subcellularLocation>
        <location evidence="1">Cytoplasm</location>
    </subcellularLocation>
</comment>
<dbReference type="InterPro" id="IPR015191">
    <property type="entry name" value="SelB_WHD4"/>
</dbReference>
<reference evidence="10 13" key="2">
    <citation type="submission" date="2018-10" db="EMBL/GenBank/DDBJ databases">
        <title>Sequencing the genomes of 1000 actinobacteria strains.</title>
        <authorList>
            <person name="Klenk H.-P."/>
        </authorList>
    </citation>
    <scope>NUCLEOTIDE SEQUENCE [LARGE SCALE GENOMIC DNA]</scope>
    <source>
        <strain evidence="10 13">DSM 45119</strain>
    </source>
</reference>
<keyword evidence="13" id="KW-1185">Reference proteome</keyword>
<dbReference type="InterPro" id="IPR036388">
    <property type="entry name" value="WH-like_DNA-bd_sf"/>
</dbReference>
<dbReference type="NCBIfam" id="TIGR00475">
    <property type="entry name" value="selB"/>
    <property type="match status" value="1"/>
</dbReference>
<evidence type="ECO:0000256" key="6">
    <source>
        <dbReference type="ARBA" id="ARBA00023134"/>
    </source>
</evidence>